<proteinExistence type="predicted"/>
<dbReference type="RefSeq" id="WP_266122543.1">
    <property type="nucleotide sequence ID" value="NZ_JAJHNU010000001.1"/>
</dbReference>
<dbReference type="Proteomes" id="UP001168613">
    <property type="component" value="Unassembled WGS sequence"/>
</dbReference>
<evidence type="ECO:0008006" key="3">
    <source>
        <dbReference type="Google" id="ProtNLM"/>
    </source>
</evidence>
<name>A0ABT8EFZ9_9BURK</name>
<accession>A0ABT8EFZ9</accession>
<keyword evidence="2" id="KW-1185">Reference proteome</keyword>
<dbReference type="EMBL" id="JAJHNU010000001">
    <property type="protein sequence ID" value="MDN4120122.1"/>
    <property type="molecule type" value="Genomic_DNA"/>
</dbReference>
<gene>
    <name evidence="1" type="ORF">LMS43_02345</name>
</gene>
<organism evidence="1 2">
    <name type="scientific">Alcaligenes endophyticus</name>
    <dbReference type="NCBI Taxonomy" id="1929088"/>
    <lineage>
        <taxon>Bacteria</taxon>
        <taxon>Pseudomonadati</taxon>
        <taxon>Pseudomonadota</taxon>
        <taxon>Betaproteobacteria</taxon>
        <taxon>Burkholderiales</taxon>
        <taxon>Alcaligenaceae</taxon>
        <taxon>Alcaligenes</taxon>
    </lineage>
</organism>
<dbReference type="PROSITE" id="PS51257">
    <property type="entry name" value="PROKAR_LIPOPROTEIN"/>
    <property type="match status" value="1"/>
</dbReference>
<evidence type="ECO:0000313" key="2">
    <source>
        <dbReference type="Proteomes" id="UP001168613"/>
    </source>
</evidence>
<protein>
    <recommendedName>
        <fullName evidence="3">Lipoprotein</fullName>
    </recommendedName>
</protein>
<reference evidence="1" key="1">
    <citation type="submission" date="2021-11" db="EMBL/GenBank/DDBJ databases">
        <title>Draft genome sequence of Alcaligenes endophyticus type strain CCUG 75668T.</title>
        <authorList>
            <person name="Salva-Serra F."/>
            <person name="Duran R.E."/>
            <person name="Seeger M."/>
            <person name="Moore E.R.B."/>
            <person name="Jaen-Luchoro D."/>
        </authorList>
    </citation>
    <scope>NUCLEOTIDE SEQUENCE</scope>
    <source>
        <strain evidence="1">CCUG 75668</strain>
    </source>
</reference>
<evidence type="ECO:0000313" key="1">
    <source>
        <dbReference type="EMBL" id="MDN4120122.1"/>
    </source>
</evidence>
<sequence length="317" mass="35786">MRSFYLLALCTALAACQKTIPVKPYAQAIEGIAEQSAKSIDYFRVVDQERALQNLLSYPGEQEATKQELTLEQISAIKEKIINEKNAQFNAAATLQDYAKLLEKIDDADTKDEIKSSIDKLREEGEKAIEAINKLGIIDTKLDMDKVKNIQKFLLAIADLRLNELKNVLLTQLVTDADPAVAALVDILLDTEESAEFLLCVQARTLAHAIRDYNLNLAATPSWMKQREALQNVLALDQQVVETHAYYERNVQALTAVKQTHHDLAASLSTHKWDNAMLQRWTKQLNALGAQYQQAVLRTPDALNVAQYYEQHCRRTF</sequence>
<comment type="caution">
    <text evidence="1">The sequence shown here is derived from an EMBL/GenBank/DDBJ whole genome shotgun (WGS) entry which is preliminary data.</text>
</comment>